<sequence>GPIRFCFFILYIFGSLGLNRKHRTRLREMAGRRRGISACRLGNPGRSLNCF</sequence>
<evidence type="ECO:0000313" key="1">
    <source>
        <dbReference type="EMBL" id="MEQ2165658.1"/>
    </source>
</evidence>
<comment type="caution">
    <text evidence="1">The sequence shown here is derived from an EMBL/GenBank/DDBJ whole genome shotgun (WGS) entry which is preliminary data.</text>
</comment>
<protein>
    <submittedName>
        <fullName evidence="1">Uncharacterized protein</fullName>
    </submittedName>
</protein>
<keyword evidence="2" id="KW-1185">Reference proteome</keyword>
<dbReference type="EMBL" id="JAHRIO010021706">
    <property type="protein sequence ID" value="MEQ2165658.1"/>
    <property type="molecule type" value="Genomic_DNA"/>
</dbReference>
<reference evidence="1 2" key="1">
    <citation type="submission" date="2021-06" db="EMBL/GenBank/DDBJ databases">
        <authorList>
            <person name="Palmer J.M."/>
        </authorList>
    </citation>
    <scope>NUCLEOTIDE SEQUENCE [LARGE SCALE GENOMIC DNA]</scope>
    <source>
        <strain evidence="1 2">GA_2019</strain>
        <tissue evidence="1">Muscle</tissue>
    </source>
</reference>
<evidence type="ECO:0000313" key="2">
    <source>
        <dbReference type="Proteomes" id="UP001476798"/>
    </source>
</evidence>
<accession>A0ABV0N4X2</accession>
<feature type="non-terminal residue" evidence="1">
    <location>
        <position position="1"/>
    </location>
</feature>
<gene>
    <name evidence="1" type="ORF">GOODEAATRI_019390</name>
</gene>
<organism evidence="1 2">
    <name type="scientific">Goodea atripinnis</name>
    <dbReference type="NCBI Taxonomy" id="208336"/>
    <lineage>
        <taxon>Eukaryota</taxon>
        <taxon>Metazoa</taxon>
        <taxon>Chordata</taxon>
        <taxon>Craniata</taxon>
        <taxon>Vertebrata</taxon>
        <taxon>Euteleostomi</taxon>
        <taxon>Actinopterygii</taxon>
        <taxon>Neopterygii</taxon>
        <taxon>Teleostei</taxon>
        <taxon>Neoteleostei</taxon>
        <taxon>Acanthomorphata</taxon>
        <taxon>Ovalentaria</taxon>
        <taxon>Atherinomorphae</taxon>
        <taxon>Cyprinodontiformes</taxon>
        <taxon>Goodeidae</taxon>
        <taxon>Goodea</taxon>
    </lineage>
</organism>
<proteinExistence type="predicted"/>
<name>A0ABV0N4X2_9TELE</name>
<dbReference type="Proteomes" id="UP001476798">
    <property type="component" value="Unassembled WGS sequence"/>
</dbReference>